<keyword evidence="2" id="KW-1185">Reference proteome</keyword>
<dbReference type="Pfam" id="PF12543">
    <property type="entry name" value="DUF3738"/>
    <property type="match status" value="1"/>
</dbReference>
<sequence length="290" mass="31559">MLPARTFCWKQHPAKTRHALLHLAIRTRLCPASMRIPFQLRSTVVLLALLNTAGAQQSPKAAITFETAAIHPSHVAPGCSSIPPPGSGHFDATCLTLRNLVEIAFKPEYPDSIEGPPHALDSQYDIRASLPDGVTWNYDSLRPLMQQLLIERFHLAYHFGSKLVSGYEITTDKSGTKLTSISPDSVKWGMKAGELSQNFFAPGHIQSRGIDTDGIAGMLSLAARTPVVNHTGLTGLYNMDLRYAPDESTSSDLPSLPMAIKEQLGLNLKPAKVPVQTIVIDHVDEVPVAN</sequence>
<reference evidence="1 2" key="1">
    <citation type="submission" date="2016-10" db="EMBL/GenBank/DDBJ databases">
        <authorList>
            <person name="de Groot N.N."/>
        </authorList>
    </citation>
    <scope>NUCLEOTIDE SEQUENCE [LARGE SCALE GENOMIC DNA]</scope>
    <source>
        <strain evidence="1 2">GAS232</strain>
    </source>
</reference>
<dbReference type="EMBL" id="LT629690">
    <property type="protein sequence ID" value="SDF87206.1"/>
    <property type="molecule type" value="Genomic_DNA"/>
</dbReference>
<name>A0A1G7PLR7_9BACT</name>
<gene>
    <name evidence="1" type="ORF">SAMN05444167_3555</name>
</gene>
<evidence type="ECO:0000313" key="2">
    <source>
        <dbReference type="Proteomes" id="UP000182427"/>
    </source>
</evidence>
<proteinExistence type="predicted"/>
<dbReference type="AlphaFoldDB" id="A0A1G7PLR7"/>
<accession>A0A1G7PLR7</accession>
<protein>
    <submittedName>
        <fullName evidence="1">Soil-associated protein, TIGR03435 family</fullName>
    </submittedName>
</protein>
<dbReference type="OrthoDB" id="113560at2"/>
<dbReference type="Proteomes" id="UP000182427">
    <property type="component" value="Chromosome I"/>
</dbReference>
<organism evidence="1 2">
    <name type="scientific">Terriglobus roseus</name>
    <dbReference type="NCBI Taxonomy" id="392734"/>
    <lineage>
        <taxon>Bacteria</taxon>
        <taxon>Pseudomonadati</taxon>
        <taxon>Acidobacteriota</taxon>
        <taxon>Terriglobia</taxon>
        <taxon>Terriglobales</taxon>
        <taxon>Acidobacteriaceae</taxon>
        <taxon>Terriglobus</taxon>
    </lineage>
</organism>
<evidence type="ECO:0000313" key="1">
    <source>
        <dbReference type="EMBL" id="SDF87206.1"/>
    </source>
</evidence>
<dbReference type="NCBIfam" id="TIGR03435">
    <property type="entry name" value="Soli_TIGR03435"/>
    <property type="match status" value="1"/>
</dbReference>
<dbReference type="InterPro" id="IPR017801">
    <property type="entry name" value="DUF3738"/>
</dbReference>